<reference evidence="2 3" key="1">
    <citation type="journal article" date="2021" name="Commun. Biol.">
        <title>The genome of Shorea leprosula (Dipterocarpaceae) highlights the ecological relevance of drought in aseasonal tropical rainforests.</title>
        <authorList>
            <person name="Ng K.K.S."/>
            <person name="Kobayashi M.J."/>
            <person name="Fawcett J.A."/>
            <person name="Hatakeyama M."/>
            <person name="Paape T."/>
            <person name="Ng C.H."/>
            <person name="Ang C.C."/>
            <person name="Tnah L.H."/>
            <person name="Lee C.T."/>
            <person name="Nishiyama T."/>
            <person name="Sese J."/>
            <person name="O'Brien M.J."/>
            <person name="Copetti D."/>
            <person name="Mohd Noor M.I."/>
            <person name="Ong R.C."/>
            <person name="Putra M."/>
            <person name="Sireger I.Z."/>
            <person name="Indrioko S."/>
            <person name="Kosugi Y."/>
            <person name="Izuno A."/>
            <person name="Isagi Y."/>
            <person name="Lee S.L."/>
            <person name="Shimizu K.K."/>
        </authorList>
    </citation>
    <scope>NUCLEOTIDE SEQUENCE [LARGE SCALE GENOMIC DNA]</scope>
    <source>
        <strain evidence="2">214</strain>
    </source>
</reference>
<accession>A0AAV5HVU0</accession>
<protein>
    <submittedName>
        <fullName evidence="2">Uncharacterized protein</fullName>
    </submittedName>
</protein>
<dbReference type="EMBL" id="BPVZ01000005">
    <property type="protein sequence ID" value="GKU91421.1"/>
    <property type="molecule type" value="Genomic_DNA"/>
</dbReference>
<sequence>MLEQPGSPTAQASKPRKLKSFRAKPTQHQRREAETGEKGEKRGRKGGSTIFLSFCIFDLNYNLKLKLKINNRLNWLDELIQPIDSDLMVTTGQPPDRAQKHRSTT</sequence>
<feature type="region of interest" description="Disordered" evidence="1">
    <location>
        <begin position="1"/>
        <end position="46"/>
    </location>
</feature>
<feature type="compositionally biased region" description="Basic and acidic residues" evidence="1">
    <location>
        <begin position="29"/>
        <end position="40"/>
    </location>
</feature>
<gene>
    <name evidence="2" type="ORF">SLEP1_g5301</name>
</gene>
<organism evidence="2 3">
    <name type="scientific">Rubroshorea leprosula</name>
    <dbReference type="NCBI Taxonomy" id="152421"/>
    <lineage>
        <taxon>Eukaryota</taxon>
        <taxon>Viridiplantae</taxon>
        <taxon>Streptophyta</taxon>
        <taxon>Embryophyta</taxon>
        <taxon>Tracheophyta</taxon>
        <taxon>Spermatophyta</taxon>
        <taxon>Magnoliopsida</taxon>
        <taxon>eudicotyledons</taxon>
        <taxon>Gunneridae</taxon>
        <taxon>Pentapetalae</taxon>
        <taxon>rosids</taxon>
        <taxon>malvids</taxon>
        <taxon>Malvales</taxon>
        <taxon>Dipterocarpaceae</taxon>
        <taxon>Rubroshorea</taxon>
    </lineage>
</organism>
<evidence type="ECO:0000313" key="3">
    <source>
        <dbReference type="Proteomes" id="UP001054252"/>
    </source>
</evidence>
<proteinExistence type="predicted"/>
<dbReference type="Proteomes" id="UP001054252">
    <property type="component" value="Unassembled WGS sequence"/>
</dbReference>
<feature type="compositionally biased region" description="Basic residues" evidence="1">
    <location>
        <begin position="14"/>
        <end position="28"/>
    </location>
</feature>
<feature type="compositionally biased region" description="Polar residues" evidence="1">
    <location>
        <begin position="1"/>
        <end position="12"/>
    </location>
</feature>
<name>A0AAV5HVU0_9ROSI</name>
<evidence type="ECO:0000313" key="2">
    <source>
        <dbReference type="EMBL" id="GKU91421.1"/>
    </source>
</evidence>
<dbReference type="AlphaFoldDB" id="A0AAV5HVU0"/>
<comment type="caution">
    <text evidence="2">The sequence shown here is derived from an EMBL/GenBank/DDBJ whole genome shotgun (WGS) entry which is preliminary data.</text>
</comment>
<keyword evidence="3" id="KW-1185">Reference proteome</keyword>
<evidence type="ECO:0000256" key="1">
    <source>
        <dbReference type="SAM" id="MobiDB-lite"/>
    </source>
</evidence>